<dbReference type="InterPro" id="IPR016032">
    <property type="entry name" value="Sig_transdc_resp-reg_C-effctor"/>
</dbReference>
<dbReference type="RefSeq" id="WP_129888584.1">
    <property type="nucleotide sequence ID" value="NZ_CP035758.1"/>
</dbReference>
<dbReference type="Gene3D" id="1.10.10.10">
    <property type="entry name" value="Winged helix-like DNA-binding domain superfamily/Winged helix DNA-binding domain"/>
    <property type="match status" value="1"/>
</dbReference>
<feature type="region of interest" description="Disordered" evidence="1">
    <location>
        <begin position="1"/>
        <end position="24"/>
    </location>
</feature>
<evidence type="ECO:0000313" key="4">
    <source>
        <dbReference type="Proteomes" id="UP000290365"/>
    </source>
</evidence>
<keyword evidence="4" id="KW-1185">Reference proteome</keyword>
<reference evidence="3 4" key="1">
    <citation type="submission" date="2019-01" db="EMBL/GenBank/DDBJ databases">
        <title>Ktedonosporobacter rubrisoli SCAWS-G2.</title>
        <authorList>
            <person name="Huang Y."/>
            <person name="Yan B."/>
        </authorList>
    </citation>
    <scope>NUCLEOTIDE SEQUENCE [LARGE SCALE GENOMIC DNA]</scope>
    <source>
        <strain evidence="3 4">SCAWS-G2</strain>
    </source>
</reference>
<dbReference type="SUPFAM" id="SSF46894">
    <property type="entry name" value="C-terminal effector domain of the bipartite response regulators"/>
    <property type="match status" value="1"/>
</dbReference>
<dbReference type="KEGG" id="kbs:EPA93_16630"/>
<evidence type="ECO:0000259" key="2">
    <source>
        <dbReference type="Pfam" id="PF00196"/>
    </source>
</evidence>
<evidence type="ECO:0000313" key="3">
    <source>
        <dbReference type="EMBL" id="QBD77528.1"/>
    </source>
</evidence>
<dbReference type="PRINTS" id="PR00038">
    <property type="entry name" value="HTHLUXR"/>
</dbReference>
<dbReference type="GO" id="GO:0006355">
    <property type="term" value="P:regulation of DNA-templated transcription"/>
    <property type="evidence" value="ECO:0007669"/>
    <property type="project" value="InterPro"/>
</dbReference>
<dbReference type="InterPro" id="IPR036388">
    <property type="entry name" value="WH-like_DNA-bd_sf"/>
</dbReference>
<protein>
    <recommendedName>
        <fullName evidence="2">HTH luxR-type domain-containing protein</fullName>
    </recommendedName>
</protein>
<dbReference type="Proteomes" id="UP000290365">
    <property type="component" value="Chromosome"/>
</dbReference>
<gene>
    <name evidence="3" type="ORF">EPA93_16630</name>
</gene>
<sequence length="68" mass="7378">MRIVPGQPLAEESSVSNQVFPASNPDGLTAREVEVIRVVAEGLANEQVAEHLIINPRMIDTRLTLITA</sequence>
<dbReference type="AlphaFoldDB" id="A0A4P6JQ47"/>
<accession>A0A4P6JQ47</accession>
<dbReference type="GO" id="GO:0003677">
    <property type="term" value="F:DNA binding"/>
    <property type="evidence" value="ECO:0007669"/>
    <property type="project" value="InterPro"/>
</dbReference>
<feature type="domain" description="HTH luxR-type" evidence="2">
    <location>
        <begin position="27"/>
        <end position="59"/>
    </location>
</feature>
<dbReference type="InterPro" id="IPR000792">
    <property type="entry name" value="Tscrpt_reg_LuxR_C"/>
</dbReference>
<name>A0A4P6JQ47_KTERU</name>
<dbReference type="EMBL" id="CP035758">
    <property type="protein sequence ID" value="QBD77528.1"/>
    <property type="molecule type" value="Genomic_DNA"/>
</dbReference>
<proteinExistence type="predicted"/>
<evidence type="ECO:0000256" key="1">
    <source>
        <dbReference type="SAM" id="MobiDB-lite"/>
    </source>
</evidence>
<dbReference type="Pfam" id="PF00196">
    <property type="entry name" value="GerE"/>
    <property type="match status" value="1"/>
</dbReference>
<organism evidence="3 4">
    <name type="scientific">Ktedonosporobacter rubrisoli</name>
    <dbReference type="NCBI Taxonomy" id="2509675"/>
    <lineage>
        <taxon>Bacteria</taxon>
        <taxon>Bacillati</taxon>
        <taxon>Chloroflexota</taxon>
        <taxon>Ktedonobacteria</taxon>
        <taxon>Ktedonobacterales</taxon>
        <taxon>Ktedonosporobacteraceae</taxon>
        <taxon>Ktedonosporobacter</taxon>
    </lineage>
</organism>